<protein>
    <submittedName>
        <fullName evidence="1">Uncharacterized protein</fullName>
    </submittedName>
</protein>
<reference evidence="1 2" key="1">
    <citation type="journal article" date="2012" name="Environ. Microbiol.">
        <title>The genome of the ammonia-oxidizing Candidatus Nitrososphaera gargensis: insights into metabolic versatility and environmental adaptations.</title>
        <authorList>
            <person name="Spang A."/>
            <person name="Poehlein A."/>
            <person name="Offre P."/>
            <person name="Zumbragel S."/>
            <person name="Haider S."/>
            <person name="Rychlik N."/>
            <person name="Nowka B."/>
            <person name="Schmeisser C."/>
            <person name="Lebedeva E.V."/>
            <person name="Rattei T."/>
            <person name="Bohm C."/>
            <person name="Schmid M."/>
            <person name="Galushko A."/>
            <person name="Hatzenpichler R."/>
            <person name="Weinmaier T."/>
            <person name="Daniel R."/>
            <person name="Schleper C."/>
            <person name="Spieck E."/>
            <person name="Streit W."/>
            <person name="Wagner M."/>
        </authorList>
    </citation>
    <scope>NUCLEOTIDE SEQUENCE [LARGE SCALE GENOMIC DNA]</scope>
    <source>
        <strain evidence="2">Ga9.2</strain>
    </source>
</reference>
<dbReference type="RefSeq" id="WP_015020252.1">
    <property type="nucleotide sequence ID" value="NC_018719.1"/>
</dbReference>
<accession>K0IKE9</accession>
<dbReference type="BioCyc" id="CNIT1237085:G1324-2797-MONOMER"/>
<name>K0IKE9_NITGG</name>
<gene>
    <name evidence="1" type="ordered locus">Ngar_c27970</name>
</gene>
<evidence type="ECO:0000313" key="2">
    <source>
        <dbReference type="Proteomes" id="UP000008037"/>
    </source>
</evidence>
<dbReference type="AlphaFoldDB" id="K0IKE9"/>
<dbReference type="Proteomes" id="UP000008037">
    <property type="component" value="Chromosome"/>
</dbReference>
<dbReference type="KEGG" id="nga:Ngar_c27970"/>
<organism evidence="1 2">
    <name type="scientific">Nitrososphaera gargensis (strain Ga9.2)</name>
    <dbReference type="NCBI Taxonomy" id="1237085"/>
    <lineage>
        <taxon>Archaea</taxon>
        <taxon>Nitrososphaerota</taxon>
        <taxon>Nitrososphaeria</taxon>
        <taxon>Nitrososphaerales</taxon>
        <taxon>Nitrososphaeraceae</taxon>
        <taxon>Nitrososphaera</taxon>
    </lineage>
</organism>
<evidence type="ECO:0000313" key="1">
    <source>
        <dbReference type="EMBL" id="AFU59718.1"/>
    </source>
</evidence>
<proteinExistence type="predicted"/>
<dbReference type="HOGENOM" id="CLU_1718275_0_0_2"/>
<sequence>MEETKPSAADSIKAKPVEMVNISTTQPTTITNKIAKKKPLPLKKQIEYVKKNFESGDGYLVTIEAKRINQSQAILHGKVYQMKIGHDDRLAYEGTMTYTIKDPNFQDQEFVIAVNLGQESLMQRFEGMLKGNASNVMGTIVQIIGGIGFKLG</sequence>
<dbReference type="EMBL" id="CP002408">
    <property type="protein sequence ID" value="AFU59718.1"/>
    <property type="molecule type" value="Genomic_DNA"/>
</dbReference>
<dbReference type="InParanoid" id="K0IKE9"/>
<dbReference type="GeneID" id="13794816"/>
<keyword evidence="2" id="KW-1185">Reference proteome</keyword>